<protein>
    <submittedName>
        <fullName evidence="3">Uncharacterized protein</fullName>
    </submittedName>
</protein>
<gene>
    <name evidence="3" type="ORF">PACLA_8A058124</name>
</gene>
<feature type="non-terminal residue" evidence="3">
    <location>
        <position position="305"/>
    </location>
</feature>
<feature type="coiled-coil region" evidence="1">
    <location>
        <begin position="118"/>
        <end position="180"/>
    </location>
</feature>
<evidence type="ECO:0000256" key="1">
    <source>
        <dbReference type="SAM" id="Coils"/>
    </source>
</evidence>
<dbReference type="EMBL" id="CACRXK020016945">
    <property type="protein sequence ID" value="CAB4030542.1"/>
    <property type="molecule type" value="Genomic_DNA"/>
</dbReference>
<feature type="region of interest" description="Disordered" evidence="2">
    <location>
        <begin position="95"/>
        <end position="117"/>
    </location>
</feature>
<keyword evidence="1" id="KW-0175">Coiled coil</keyword>
<evidence type="ECO:0000256" key="2">
    <source>
        <dbReference type="SAM" id="MobiDB-lite"/>
    </source>
</evidence>
<feature type="compositionally biased region" description="Basic and acidic residues" evidence="2">
    <location>
        <begin position="9"/>
        <end position="38"/>
    </location>
</feature>
<evidence type="ECO:0000313" key="4">
    <source>
        <dbReference type="Proteomes" id="UP001152795"/>
    </source>
</evidence>
<dbReference type="Proteomes" id="UP001152795">
    <property type="component" value="Unassembled WGS sequence"/>
</dbReference>
<reference evidence="3" key="1">
    <citation type="submission" date="2020-04" db="EMBL/GenBank/DDBJ databases">
        <authorList>
            <person name="Alioto T."/>
            <person name="Alioto T."/>
            <person name="Gomez Garrido J."/>
        </authorList>
    </citation>
    <scope>NUCLEOTIDE SEQUENCE</scope>
    <source>
        <strain evidence="3">A484AB</strain>
    </source>
</reference>
<feature type="region of interest" description="Disordered" evidence="2">
    <location>
        <begin position="253"/>
        <end position="305"/>
    </location>
</feature>
<accession>A0A7D9LAW4</accession>
<feature type="compositionally biased region" description="Low complexity" evidence="2">
    <location>
        <begin position="105"/>
        <end position="116"/>
    </location>
</feature>
<feature type="compositionally biased region" description="Basic and acidic residues" evidence="2">
    <location>
        <begin position="253"/>
        <end position="263"/>
    </location>
</feature>
<feature type="region of interest" description="Disordered" evidence="2">
    <location>
        <begin position="1"/>
        <end position="79"/>
    </location>
</feature>
<comment type="caution">
    <text evidence="3">The sequence shown here is derived from an EMBL/GenBank/DDBJ whole genome shotgun (WGS) entry which is preliminary data.</text>
</comment>
<evidence type="ECO:0000313" key="3">
    <source>
        <dbReference type="EMBL" id="CAB4030542.1"/>
    </source>
</evidence>
<proteinExistence type="predicted"/>
<organism evidence="3 4">
    <name type="scientific">Paramuricea clavata</name>
    <name type="common">Red gorgonian</name>
    <name type="synonym">Violescent sea-whip</name>
    <dbReference type="NCBI Taxonomy" id="317549"/>
    <lineage>
        <taxon>Eukaryota</taxon>
        <taxon>Metazoa</taxon>
        <taxon>Cnidaria</taxon>
        <taxon>Anthozoa</taxon>
        <taxon>Octocorallia</taxon>
        <taxon>Malacalcyonacea</taxon>
        <taxon>Plexauridae</taxon>
        <taxon>Paramuricea</taxon>
    </lineage>
</organism>
<feature type="compositionally biased region" description="Acidic residues" evidence="2">
    <location>
        <begin position="43"/>
        <end position="55"/>
    </location>
</feature>
<dbReference type="OrthoDB" id="5987934at2759"/>
<dbReference type="AlphaFoldDB" id="A0A7D9LAW4"/>
<feature type="compositionally biased region" description="Basic and acidic residues" evidence="2">
    <location>
        <begin position="274"/>
        <end position="285"/>
    </location>
</feature>
<feature type="compositionally biased region" description="Basic and acidic residues" evidence="2">
    <location>
        <begin position="61"/>
        <end position="79"/>
    </location>
</feature>
<sequence>DDASSAKSRRPEEDKKAKEEEERRKKKQEEERKRREAEQQQQQEEEEEEEEEEEASPPAKGGDKTDGAKTAFDKIDDDRKRRIIDSLIDRLYELAEERDAKNKPAAKTATSGASTADISSLDLKVRSLRTRLRNAENATESLAKQQKDVEMKIKLNHQEVERLRKEYAASEAEYNEAIKNGAVVPEAPKRGRGTGAGKGAGFFDVVKKAQSSLWEDKFRAFKEKQRESASNQPAWVNNLRKSDNIIGTTVMKREDPEKKKEKAAWQNQPKLHKAVIDPRAKKEAEPAGAKKPAWSGVSLKKAEKK</sequence>
<keyword evidence="4" id="KW-1185">Reference proteome</keyword>
<name>A0A7D9LAW4_PARCT</name>